<gene>
    <name evidence="1" type="ORF">Ate02nite_42920</name>
</gene>
<evidence type="ECO:0000313" key="1">
    <source>
        <dbReference type="EMBL" id="GIF21562.1"/>
    </source>
</evidence>
<accession>A0A919TV27</accession>
<dbReference type="EMBL" id="BOMY01000030">
    <property type="protein sequence ID" value="GIF21562.1"/>
    <property type="molecule type" value="Genomic_DNA"/>
</dbReference>
<name>A0A919TV27_9ACTN</name>
<reference evidence="1" key="1">
    <citation type="submission" date="2021-01" db="EMBL/GenBank/DDBJ databases">
        <title>Whole genome shotgun sequence of Actinoplanes tereljensis NBRC 105297.</title>
        <authorList>
            <person name="Komaki H."/>
            <person name="Tamura T."/>
        </authorList>
    </citation>
    <scope>NUCLEOTIDE SEQUENCE</scope>
    <source>
        <strain evidence="1">NBRC 105297</strain>
    </source>
</reference>
<protein>
    <submittedName>
        <fullName evidence="1">Uncharacterized protein</fullName>
    </submittedName>
</protein>
<comment type="caution">
    <text evidence="1">The sequence shown here is derived from an EMBL/GenBank/DDBJ whole genome shotgun (WGS) entry which is preliminary data.</text>
</comment>
<keyword evidence="2" id="KW-1185">Reference proteome</keyword>
<dbReference type="AlphaFoldDB" id="A0A919TV27"/>
<evidence type="ECO:0000313" key="2">
    <source>
        <dbReference type="Proteomes" id="UP000623608"/>
    </source>
</evidence>
<proteinExistence type="predicted"/>
<dbReference type="Proteomes" id="UP000623608">
    <property type="component" value="Unassembled WGS sequence"/>
</dbReference>
<sequence>MAARITMPDGSTMLVLPVGDTVAIDQIARSGYLLGGWSWVERTLALLTARLKTARETNVGTGQRTRFGPLQNPGAGLALAEETEPALAAWRAARERLAVEVAKDLAVVEEVARAIALRRLDASEAQILAESKRYLVGDFLKPRSVTLKPGDEVESLRAAVTELASAEASVAEKDAYAALAATLITVSGGLPGLLSGNVLKVAREVQESVARGVELAALRARLGAGHPVLYRMPLKEKPTDKELLAAIVEALTATSTAVKAVRDSTRAEVWHDRHTKHEQGPAAGLAAELRSRGMKGGLPSLLDPKFGPWAFQQVLADAVGDMYGPGPSSAGQAVHDVYYSIDPALGDEFGSALGLMGGLLTLHLVAPPLAIVADVVLAAKGILEAWAAYLRDADAYRCSLDPAESLGVEPSKLKLALQCVGEVAGALPAGKLAGSVTVLAPLAAGLVR</sequence>
<organism evidence="1 2">
    <name type="scientific">Paractinoplanes tereljensis</name>
    <dbReference type="NCBI Taxonomy" id="571912"/>
    <lineage>
        <taxon>Bacteria</taxon>
        <taxon>Bacillati</taxon>
        <taxon>Actinomycetota</taxon>
        <taxon>Actinomycetes</taxon>
        <taxon>Micromonosporales</taxon>
        <taxon>Micromonosporaceae</taxon>
        <taxon>Paractinoplanes</taxon>
    </lineage>
</organism>